<accession>A0ABX3CL06</accession>
<reference evidence="1 2" key="1">
    <citation type="submission" date="2016-07" db="EMBL/GenBank/DDBJ databases">
        <title>Bacillus oceanisediminis whole genome.</title>
        <authorList>
            <person name="Pal Y."/>
            <person name="Verma A."/>
            <person name="Mual P."/>
            <person name="Srinivasan K."/>
        </authorList>
    </citation>
    <scope>NUCLEOTIDE SEQUENCE [LARGE SCALE GENOMIC DNA]</scope>
    <source>
        <strain evidence="1 2">Bhandara28</strain>
    </source>
</reference>
<dbReference type="RefSeq" id="WP_071159583.1">
    <property type="nucleotide sequence ID" value="NZ_JAMAWK010000025.1"/>
</dbReference>
<organism evidence="1 2">
    <name type="scientific">Cytobacillus oceanisediminis</name>
    <dbReference type="NCBI Taxonomy" id="665099"/>
    <lineage>
        <taxon>Bacteria</taxon>
        <taxon>Bacillati</taxon>
        <taxon>Bacillota</taxon>
        <taxon>Bacilli</taxon>
        <taxon>Bacillales</taxon>
        <taxon>Bacillaceae</taxon>
        <taxon>Cytobacillus</taxon>
    </lineage>
</organism>
<evidence type="ECO:0000313" key="1">
    <source>
        <dbReference type="EMBL" id="OHX41673.1"/>
    </source>
</evidence>
<keyword evidence="2" id="KW-1185">Reference proteome</keyword>
<evidence type="ECO:0000313" key="2">
    <source>
        <dbReference type="Proteomes" id="UP000180194"/>
    </source>
</evidence>
<proteinExistence type="predicted"/>
<sequence length="115" mass="12942">MNLYSFRRLISKYSSNVNVIVGKGDGSWNEDGEYVPGDVVPEVRECAVIPFDMKTVAQLGGAVTQSDRQIYSLTPFKHGDEIEHQGMKYKIDTSINFTPFADFYRYVAKGVSSFD</sequence>
<gene>
    <name evidence="1" type="ORF">BBV17_27930</name>
</gene>
<comment type="caution">
    <text evidence="1">The sequence shown here is derived from an EMBL/GenBank/DDBJ whole genome shotgun (WGS) entry which is preliminary data.</text>
</comment>
<protein>
    <submittedName>
        <fullName evidence="1">Uncharacterized protein</fullName>
    </submittedName>
</protein>
<dbReference type="Proteomes" id="UP000180194">
    <property type="component" value="Unassembled WGS sequence"/>
</dbReference>
<dbReference type="EMBL" id="MBRJ01000055">
    <property type="protein sequence ID" value="OHX41673.1"/>
    <property type="molecule type" value="Genomic_DNA"/>
</dbReference>
<name>A0ABX3CL06_9BACI</name>